<comment type="caution">
    <text evidence="2">The sequence shown here is derived from an EMBL/GenBank/DDBJ whole genome shotgun (WGS) entry which is preliminary data.</text>
</comment>
<protein>
    <submittedName>
        <fullName evidence="2">Sorting assembly machinery 35 kDa subunit</fullName>
    </submittedName>
</protein>
<name>A0AAE1LGA3_9NEOP</name>
<organism evidence="2 3">
    <name type="scientific">Frankliniella fusca</name>
    <dbReference type="NCBI Taxonomy" id="407009"/>
    <lineage>
        <taxon>Eukaryota</taxon>
        <taxon>Metazoa</taxon>
        <taxon>Ecdysozoa</taxon>
        <taxon>Arthropoda</taxon>
        <taxon>Hexapoda</taxon>
        <taxon>Insecta</taxon>
        <taxon>Pterygota</taxon>
        <taxon>Neoptera</taxon>
        <taxon>Paraneoptera</taxon>
        <taxon>Thysanoptera</taxon>
        <taxon>Terebrantia</taxon>
        <taxon>Thripoidea</taxon>
        <taxon>Thripidae</taxon>
        <taxon>Frankliniella</taxon>
    </lineage>
</organism>
<gene>
    <name evidence="2" type="ORF">KUF71_008265</name>
</gene>
<accession>A0AAE1LGA3</accession>
<dbReference type="AlphaFoldDB" id="A0AAE1LGA3"/>
<dbReference type="EMBL" id="JAHWGI010000970">
    <property type="protein sequence ID" value="KAK3919116.1"/>
    <property type="molecule type" value="Genomic_DNA"/>
</dbReference>
<sequence length="134" mass="15078">MEIAMIKKISDNPLKTVCRLESCALNVQDVSGVTLDIKGGAKEMWVQQSWKLGHAGVKPSTAPQEDPECILKNLRKKSLTSPCVEERQPVDPKMPSEKTTASRRGHQPCRGRRKTLIITRFKTTNSFQRIVTNF</sequence>
<reference evidence="2" key="2">
    <citation type="journal article" date="2023" name="BMC Genomics">
        <title>Pest status, molecular evolution, and epigenetic factors derived from the genome assembly of Frankliniella fusca, a thysanopteran phytovirus vector.</title>
        <authorList>
            <person name="Catto M.A."/>
            <person name="Labadie P.E."/>
            <person name="Jacobson A.L."/>
            <person name="Kennedy G.G."/>
            <person name="Srinivasan R."/>
            <person name="Hunt B.G."/>
        </authorList>
    </citation>
    <scope>NUCLEOTIDE SEQUENCE</scope>
    <source>
        <strain evidence="2">PL_HMW_Pooled</strain>
    </source>
</reference>
<evidence type="ECO:0000313" key="3">
    <source>
        <dbReference type="Proteomes" id="UP001219518"/>
    </source>
</evidence>
<evidence type="ECO:0000313" key="2">
    <source>
        <dbReference type="EMBL" id="KAK3919116.1"/>
    </source>
</evidence>
<feature type="compositionally biased region" description="Basic and acidic residues" evidence="1">
    <location>
        <begin position="84"/>
        <end position="96"/>
    </location>
</feature>
<keyword evidence="3" id="KW-1185">Reference proteome</keyword>
<reference evidence="2" key="1">
    <citation type="submission" date="2021-07" db="EMBL/GenBank/DDBJ databases">
        <authorList>
            <person name="Catto M.A."/>
            <person name="Jacobson A."/>
            <person name="Kennedy G."/>
            <person name="Labadie P."/>
            <person name="Hunt B.G."/>
            <person name="Srinivasan R."/>
        </authorList>
    </citation>
    <scope>NUCLEOTIDE SEQUENCE</scope>
    <source>
        <strain evidence="2">PL_HMW_Pooled</strain>
        <tissue evidence="2">Head</tissue>
    </source>
</reference>
<evidence type="ECO:0000256" key="1">
    <source>
        <dbReference type="SAM" id="MobiDB-lite"/>
    </source>
</evidence>
<dbReference type="Proteomes" id="UP001219518">
    <property type="component" value="Unassembled WGS sequence"/>
</dbReference>
<proteinExistence type="predicted"/>
<feature type="region of interest" description="Disordered" evidence="1">
    <location>
        <begin position="81"/>
        <end position="109"/>
    </location>
</feature>